<dbReference type="Proteomes" id="UP001057498">
    <property type="component" value="Chromosome"/>
</dbReference>
<evidence type="ECO:0000259" key="7">
    <source>
        <dbReference type="Pfam" id="PF00326"/>
    </source>
</evidence>
<dbReference type="PANTHER" id="PTHR42881:SF2">
    <property type="entry name" value="PROLYL ENDOPEPTIDASE"/>
    <property type="match status" value="1"/>
</dbReference>
<keyword evidence="5" id="KW-0720">Serine protease</keyword>
<feature type="chain" id="PRO_5046262385" description="prolyl oligopeptidase" evidence="6">
    <location>
        <begin position="37"/>
        <end position="761"/>
    </location>
</feature>
<comment type="catalytic activity">
    <reaction evidence="1">
        <text>Hydrolysis of Pro-|-Xaa &gt;&gt; Ala-|-Xaa in oligopeptides.</text>
        <dbReference type="EC" id="3.4.21.26"/>
    </reaction>
</comment>
<evidence type="ECO:0000256" key="2">
    <source>
        <dbReference type="ARBA" id="ARBA00011897"/>
    </source>
</evidence>
<dbReference type="Pfam" id="PF00326">
    <property type="entry name" value="Peptidase_S9"/>
    <property type="match status" value="1"/>
</dbReference>
<accession>A0ABN6PIY3</accession>
<dbReference type="EMBL" id="AP025730">
    <property type="protein sequence ID" value="BDI04262.1"/>
    <property type="molecule type" value="Genomic_DNA"/>
</dbReference>
<dbReference type="EC" id="3.4.21.26" evidence="2"/>
<evidence type="ECO:0000256" key="1">
    <source>
        <dbReference type="ARBA" id="ARBA00001070"/>
    </source>
</evidence>
<evidence type="ECO:0000313" key="10">
    <source>
        <dbReference type="Proteomes" id="UP001057498"/>
    </source>
</evidence>
<organism evidence="9 10">
    <name type="scientific">Sphaerotilus microaerophilus</name>
    <dbReference type="NCBI Taxonomy" id="2914710"/>
    <lineage>
        <taxon>Bacteria</taxon>
        <taxon>Pseudomonadati</taxon>
        <taxon>Pseudomonadota</taxon>
        <taxon>Betaproteobacteria</taxon>
        <taxon>Burkholderiales</taxon>
        <taxon>Sphaerotilaceae</taxon>
        <taxon>Sphaerotilus</taxon>
    </lineage>
</organism>
<dbReference type="PRINTS" id="PR00862">
    <property type="entry name" value="PROLIGOPTASE"/>
</dbReference>
<proteinExistence type="predicted"/>
<evidence type="ECO:0000313" key="9">
    <source>
        <dbReference type="EMBL" id="BDI04262.1"/>
    </source>
</evidence>
<sequence length="761" mass="82376">MTPIPSWTPTQPSRARRWRFTAALVACAGIALPAMAQSPGAATAAPAAAASPAAALPVAPVRDVPETFYGTTVPDPYRWLEDKSGAEAQAWMRAHSDHARATLERLPGRAAMLERLLKVDASVTGRVSAVVRETGDRWFFERRGAQDNQFKLYLRQGLAGAERLLVDPEAMEKATGKPHAINYHRPAPGGRLLAYGVSQQGSEEAVLHLLDTRSGKAVGEPIDRVNWGILGWSPRGDALLFNRLQALKPGMAETEKYQNSRVWLLRPGAAADKAVPVFGPGLPGVTMSPAELPAVSITHDGRWALGLAINGTQRELGLYLSPAADLLAGRPRWRQLFDARAEITGVSYQRNTLYLLSHQGASRSQVLSLDLARPDLAAAKVIVPASERVVTGIATAADALYIELRDGNVKRLFKRAHRATAPVVEVPLPLAGSFQLNDDEGGPSSADPRLPGVVIDLQGWTRARQIYQVSADGRVRNTGLQPSGPYDELKDVETREVLVKSHDGAMVPMSVILRRGTALDGSRPTLIYGYASYGVTEEPFYSISRTAWLDAGGVLAVINPRGSSVYGEDWYRAGFQTTKPNTWKDTIACAEWLIAQGYTRPAKLGIWGGSAGGILVGRAITERPDLFAAAVPMVGALDMVRAEVTPNGVPNIPEFGTRTTEAGFRALLAMSTYHQIRDGVKYPAVLLTHGVNDPRVEVWHSSKAAARLLAASTSGRPVLLRLDWDAGHGIGNTKRQMWEERADVFSFLLWQMGEPGFQPPP</sequence>
<dbReference type="InterPro" id="IPR002470">
    <property type="entry name" value="Peptidase_S9A"/>
</dbReference>
<evidence type="ECO:0000256" key="3">
    <source>
        <dbReference type="ARBA" id="ARBA00022670"/>
    </source>
</evidence>
<reference evidence="9" key="1">
    <citation type="submission" date="2022-04" db="EMBL/GenBank/DDBJ databases">
        <title>Whole genome sequence of Sphaerotilus sp. FB-5.</title>
        <authorList>
            <person name="Takeda M."/>
            <person name="Narihara S."/>
            <person name="Akimoto M."/>
            <person name="Akimoto R."/>
            <person name="Nishiyashiki S."/>
            <person name="Murakami T."/>
        </authorList>
    </citation>
    <scope>NUCLEOTIDE SEQUENCE</scope>
    <source>
        <strain evidence="9">FB-5</strain>
    </source>
</reference>
<dbReference type="InterPro" id="IPR051167">
    <property type="entry name" value="Prolyl_oligopep/macrocyclase"/>
</dbReference>
<name>A0ABN6PIY3_9BURK</name>
<dbReference type="SUPFAM" id="SSF50993">
    <property type="entry name" value="Peptidase/esterase 'gauge' domain"/>
    <property type="match status" value="1"/>
</dbReference>
<dbReference type="PANTHER" id="PTHR42881">
    <property type="entry name" value="PROLYL ENDOPEPTIDASE"/>
    <property type="match status" value="1"/>
</dbReference>
<dbReference type="SUPFAM" id="SSF53474">
    <property type="entry name" value="alpha/beta-Hydrolases"/>
    <property type="match status" value="1"/>
</dbReference>
<keyword evidence="6" id="KW-0732">Signal</keyword>
<dbReference type="InterPro" id="IPR001375">
    <property type="entry name" value="Peptidase_S9_cat"/>
</dbReference>
<dbReference type="InterPro" id="IPR023302">
    <property type="entry name" value="Pept_S9A_N"/>
</dbReference>
<keyword evidence="3" id="KW-0645">Protease</keyword>
<dbReference type="Pfam" id="PF02897">
    <property type="entry name" value="Peptidase_S9_N"/>
    <property type="match status" value="1"/>
</dbReference>
<dbReference type="InterPro" id="IPR029058">
    <property type="entry name" value="AB_hydrolase_fold"/>
</dbReference>
<feature type="signal peptide" evidence="6">
    <location>
        <begin position="1"/>
        <end position="36"/>
    </location>
</feature>
<feature type="domain" description="Peptidase S9A N-terminal" evidence="8">
    <location>
        <begin position="62"/>
        <end position="435"/>
    </location>
</feature>
<evidence type="ECO:0000259" key="8">
    <source>
        <dbReference type="Pfam" id="PF02897"/>
    </source>
</evidence>
<gene>
    <name evidence="9" type="ORF">CATMQ487_12320</name>
</gene>
<protein>
    <recommendedName>
        <fullName evidence="2">prolyl oligopeptidase</fullName>
        <ecNumber evidence="2">3.4.21.26</ecNumber>
    </recommendedName>
</protein>
<evidence type="ECO:0000256" key="6">
    <source>
        <dbReference type="SAM" id="SignalP"/>
    </source>
</evidence>
<evidence type="ECO:0000256" key="5">
    <source>
        <dbReference type="ARBA" id="ARBA00022825"/>
    </source>
</evidence>
<keyword evidence="4" id="KW-0378">Hydrolase</keyword>
<evidence type="ECO:0000256" key="4">
    <source>
        <dbReference type="ARBA" id="ARBA00022801"/>
    </source>
</evidence>
<keyword evidence="10" id="KW-1185">Reference proteome</keyword>
<dbReference type="RefSeq" id="WP_251972399.1">
    <property type="nucleotide sequence ID" value="NZ_AP025730.1"/>
</dbReference>
<dbReference type="Gene3D" id="2.130.10.120">
    <property type="entry name" value="Prolyl oligopeptidase, N-terminal domain"/>
    <property type="match status" value="1"/>
</dbReference>
<feature type="domain" description="Peptidase S9 prolyl oligopeptidase catalytic" evidence="7">
    <location>
        <begin position="544"/>
        <end position="753"/>
    </location>
</feature>
<dbReference type="Gene3D" id="3.40.50.1820">
    <property type="entry name" value="alpha/beta hydrolase"/>
    <property type="match status" value="1"/>
</dbReference>